<keyword evidence="2" id="KW-1185">Reference proteome</keyword>
<sequence>MEGNAGHFWGAFSDLDGEPQGSRLKKAPHFGFIDDYIGDILLGDDLGDTWLADLPVPPRRAVAPSRKRAAERMGECASKAFLEREPNARAGSGSGSDDVCYAPSAKRARQAAAEGLGAGGAAAAVPQMRPATVACRRAARRFNALPYWGGHSERSMRVPALYPWAMACA</sequence>
<dbReference type="AlphaFoldDB" id="A0AAW1SLL5"/>
<evidence type="ECO:0000313" key="1">
    <source>
        <dbReference type="EMBL" id="KAK9846637.1"/>
    </source>
</evidence>
<evidence type="ECO:0000313" key="2">
    <source>
        <dbReference type="Proteomes" id="UP001445335"/>
    </source>
</evidence>
<comment type="caution">
    <text evidence="1">The sequence shown here is derived from an EMBL/GenBank/DDBJ whole genome shotgun (WGS) entry which is preliminary data.</text>
</comment>
<gene>
    <name evidence="1" type="ORF">WJX81_008103</name>
</gene>
<dbReference type="Proteomes" id="UP001445335">
    <property type="component" value="Unassembled WGS sequence"/>
</dbReference>
<organism evidence="1 2">
    <name type="scientific">Elliptochloris bilobata</name>
    <dbReference type="NCBI Taxonomy" id="381761"/>
    <lineage>
        <taxon>Eukaryota</taxon>
        <taxon>Viridiplantae</taxon>
        <taxon>Chlorophyta</taxon>
        <taxon>core chlorophytes</taxon>
        <taxon>Trebouxiophyceae</taxon>
        <taxon>Trebouxiophyceae incertae sedis</taxon>
        <taxon>Elliptochloris clade</taxon>
        <taxon>Elliptochloris</taxon>
    </lineage>
</organism>
<dbReference type="EMBL" id="JALJOU010000001">
    <property type="protein sequence ID" value="KAK9846637.1"/>
    <property type="molecule type" value="Genomic_DNA"/>
</dbReference>
<protein>
    <submittedName>
        <fullName evidence="1">Uncharacterized protein</fullName>
    </submittedName>
</protein>
<reference evidence="1 2" key="1">
    <citation type="journal article" date="2024" name="Nat. Commun.">
        <title>Phylogenomics reveals the evolutionary origins of lichenization in chlorophyte algae.</title>
        <authorList>
            <person name="Puginier C."/>
            <person name="Libourel C."/>
            <person name="Otte J."/>
            <person name="Skaloud P."/>
            <person name="Haon M."/>
            <person name="Grisel S."/>
            <person name="Petersen M."/>
            <person name="Berrin J.G."/>
            <person name="Delaux P.M."/>
            <person name="Dal Grande F."/>
            <person name="Keller J."/>
        </authorList>
    </citation>
    <scope>NUCLEOTIDE SEQUENCE [LARGE SCALE GENOMIC DNA]</scope>
    <source>
        <strain evidence="1 2">SAG 245.80</strain>
    </source>
</reference>
<accession>A0AAW1SLL5</accession>
<name>A0AAW1SLL5_9CHLO</name>
<proteinExistence type="predicted"/>